<keyword evidence="1" id="KW-0472">Membrane</keyword>
<evidence type="ECO:0000259" key="2">
    <source>
        <dbReference type="Pfam" id="PF04773"/>
    </source>
</evidence>
<evidence type="ECO:0000313" key="3">
    <source>
        <dbReference type="EMBL" id="MBK4217682.1"/>
    </source>
</evidence>
<evidence type="ECO:0000256" key="1">
    <source>
        <dbReference type="SAM" id="Phobius"/>
    </source>
</evidence>
<dbReference type="GO" id="GO:0016989">
    <property type="term" value="F:sigma factor antagonist activity"/>
    <property type="evidence" value="ECO:0007669"/>
    <property type="project" value="TreeGrafter"/>
</dbReference>
<dbReference type="RefSeq" id="WP_200688670.1">
    <property type="nucleotide sequence ID" value="NZ_JAEPRQ010000008.1"/>
</dbReference>
<keyword evidence="4" id="KW-1185">Reference proteome</keyword>
<dbReference type="PANTHER" id="PTHR30273:SF2">
    <property type="entry name" value="PROTEIN FECR"/>
    <property type="match status" value="1"/>
</dbReference>
<dbReference type="InterPro" id="IPR006860">
    <property type="entry name" value="FecR"/>
</dbReference>
<feature type="domain" description="FecR protein" evidence="2">
    <location>
        <begin position="101"/>
        <end position="191"/>
    </location>
</feature>
<keyword evidence="1" id="KW-1133">Transmembrane helix</keyword>
<organism evidence="3 4">
    <name type="scientific">Paracoccus caeni</name>
    <dbReference type="NCBI Taxonomy" id="657651"/>
    <lineage>
        <taxon>Bacteria</taxon>
        <taxon>Pseudomonadati</taxon>
        <taxon>Pseudomonadota</taxon>
        <taxon>Alphaproteobacteria</taxon>
        <taxon>Rhodobacterales</taxon>
        <taxon>Paracoccaceae</taxon>
        <taxon>Paracoccus</taxon>
    </lineage>
</organism>
<dbReference type="PIRSF" id="PIRSF018266">
    <property type="entry name" value="FecR"/>
    <property type="match status" value="1"/>
</dbReference>
<dbReference type="Proteomes" id="UP000640485">
    <property type="component" value="Unassembled WGS sequence"/>
</dbReference>
<proteinExistence type="predicted"/>
<dbReference type="AlphaFoldDB" id="A0A934W039"/>
<dbReference type="Pfam" id="PF04773">
    <property type="entry name" value="FecR"/>
    <property type="match status" value="1"/>
</dbReference>
<dbReference type="EMBL" id="JAEPRQ010000008">
    <property type="protein sequence ID" value="MBK4217682.1"/>
    <property type="molecule type" value="Genomic_DNA"/>
</dbReference>
<dbReference type="Gene3D" id="3.55.50.30">
    <property type="match status" value="1"/>
</dbReference>
<dbReference type="PANTHER" id="PTHR30273">
    <property type="entry name" value="PERIPLASMIC SIGNAL SENSOR AND SIGMA FACTOR ACTIVATOR FECR-RELATED"/>
    <property type="match status" value="1"/>
</dbReference>
<protein>
    <submittedName>
        <fullName evidence="3">FecR domain-containing protein</fullName>
    </submittedName>
</protein>
<dbReference type="InterPro" id="IPR012373">
    <property type="entry name" value="Ferrdict_sens_TM"/>
</dbReference>
<feature type="transmembrane region" description="Helical" evidence="1">
    <location>
        <begin position="76"/>
        <end position="94"/>
    </location>
</feature>
<dbReference type="Gene3D" id="2.60.120.1440">
    <property type="match status" value="1"/>
</dbReference>
<sequence>MPSNQAEADRRFDEALDLILRLRDDPAAADEAQRWRIISPSHEAAWAEVAAIHGMTGQVLSDQRQPPRDRHMGRRMVLLGGLALGGAMTVPGLVTRARADFVTTTAEIQRLTLPDGSIATLGPDSALALRFDEGQRGIDLLSGMAFLDVAAAPARDFTARSGPVTVTARQSRFELALDARLVSVAVAQGDVDVHVDRAGSSQGSHVSVGERLSFDADGRPALSSRAPDQVGVWREGLIVADNEPVAAVIARIARWQQGRVVLAARSLADEKISGVFDLSNPVMALQAVVHPYGGSVRQISPYLTVISRI</sequence>
<accession>A0A934W039</accession>
<gene>
    <name evidence="3" type="ORF">JJJ17_17255</name>
</gene>
<reference evidence="3" key="1">
    <citation type="submission" date="2021-01" db="EMBL/GenBank/DDBJ databases">
        <title>Paracoccus amoyensis sp. nov., isolated from the surface seawater along the coast of Xiamen Island, China.</title>
        <authorList>
            <person name="Lyu L."/>
        </authorList>
    </citation>
    <scope>NUCLEOTIDE SEQUENCE</scope>
    <source>
        <strain evidence="3">MJ17</strain>
    </source>
</reference>
<name>A0A934W039_9RHOB</name>
<comment type="caution">
    <text evidence="3">The sequence shown here is derived from an EMBL/GenBank/DDBJ whole genome shotgun (WGS) entry which is preliminary data.</text>
</comment>
<evidence type="ECO:0000313" key="4">
    <source>
        <dbReference type="Proteomes" id="UP000640485"/>
    </source>
</evidence>
<keyword evidence="1" id="KW-0812">Transmembrane</keyword>